<keyword evidence="1" id="KW-1133">Transmembrane helix</keyword>
<gene>
    <name evidence="2" type="ORF">GTP91_25760</name>
</gene>
<organism evidence="2 3">
    <name type="scientific">Duganella vulcania</name>
    <dbReference type="NCBI Taxonomy" id="2692166"/>
    <lineage>
        <taxon>Bacteria</taxon>
        <taxon>Pseudomonadati</taxon>
        <taxon>Pseudomonadota</taxon>
        <taxon>Betaproteobacteria</taxon>
        <taxon>Burkholderiales</taxon>
        <taxon>Oxalobacteraceae</taxon>
        <taxon>Telluria group</taxon>
        <taxon>Duganella</taxon>
    </lineage>
</organism>
<proteinExistence type="predicted"/>
<evidence type="ECO:0000313" key="2">
    <source>
        <dbReference type="EMBL" id="MYM90566.1"/>
    </source>
</evidence>
<comment type="caution">
    <text evidence="2">The sequence shown here is derived from an EMBL/GenBank/DDBJ whole genome shotgun (WGS) entry which is preliminary data.</text>
</comment>
<dbReference type="AlphaFoldDB" id="A0A845GBI2"/>
<dbReference type="RefSeq" id="WP_175041873.1">
    <property type="nucleotide sequence ID" value="NZ_WWCW01000127.1"/>
</dbReference>
<keyword evidence="1" id="KW-0812">Transmembrane</keyword>
<evidence type="ECO:0000313" key="3">
    <source>
        <dbReference type="Proteomes" id="UP000470302"/>
    </source>
</evidence>
<dbReference type="CDD" id="cd18774">
    <property type="entry name" value="PDC2_HK_sensor"/>
    <property type="match status" value="1"/>
</dbReference>
<dbReference type="Proteomes" id="UP000470302">
    <property type="component" value="Unassembled WGS sequence"/>
</dbReference>
<dbReference type="Gene3D" id="3.30.450.20">
    <property type="entry name" value="PAS domain"/>
    <property type="match status" value="1"/>
</dbReference>
<feature type="non-terminal residue" evidence="2">
    <location>
        <position position="307"/>
    </location>
</feature>
<sequence length="307" mass="31822">MHRIHSVRTILLLIVAAVVLPAALTGLAWSLQAFDASRARGDAQALQTARNLMLDIDSEFKSLGAVAGALTTSPALRDADLAAFQRQADAARRYTSATNFVLTDVGGQQLVNTLKPYGTPLPRHGNPALIARAAASGRLQVSDLYVGAVTGAGVMSICLPVRLGGRLAYFLDAGQGAGQFASLLASRGFPADWVVSIVDGGGAIVARSRAPAQYVGKPIQPDLRRLIAGAPQGHARSTTPEGIPVYTTYIRSPDSGWAVAIGIPAAGVDGELWRSLAFNLGASALLLAVGVALAVFAGAHVRRAMAQ</sequence>
<reference evidence="2 3" key="1">
    <citation type="submission" date="2020-01" db="EMBL/GenBank/DDBJ databases">
        <title>Novel species isolated from a subtropical stream in China.</title>
        <authorList>
            <person name="Lu H."/>
        </authorList>
    </citation>
    <scope>NUCLEOTIDE SEQUENCE [LARGE SCALE GENOMIC DNA]</scope>
    <source>
        <strain evidence="2 3">FT82W</strain>
    </source>
</reference>
<evidence type="ECO:0000256" key="1">
    <source>
        <dbReference type="SAM" id="Phobius"/>
    </source>
</evidence>
<keyword evidence="1" id="KW-0472">Membrane</keyword>
<feature type="transmembrane region" description="Helical" evidence="1">
    <location>
        <begin position="276"/>
        <end position="299"/>
    </location>
</feature>
<protein>
    <submittedName>
        <fullName evidence="2">PAS domain S-box protein</fullName>
    </submittedName>
</protein>
<dbReference type="CDD" id="cd18773">
    <property type="entry name" value="PDC1_HK_sensor"/>
    <property type="match status" value="1"/>
</dbReference>
<name>A0A845GBI2_9BURK</name>
<dbReference type="EMBL" id="WWCW01000127">
    <property type="protein sequence ID" value="MYM90566.1"/>
    <property type="molecule type" value="Genomic_DNA"/>
</dbReference>
<accession>A0A845GBI2</accession>